<organism evidence="6">
    <name type="scientific">Ursus maritimus</name>
    <name type="common">Polar bear</name>
    <name type="synonym">Thalarctos maritimus</name>
    <dbReference type="NCBI Taxonomy" id="29073"/>
    <lineage>
        <taxon>Eukaryota</taxon>
        <taxon>Metazoa</taxon>
        <taxon>Chordata</taxon>
        <taxon>Craniata</taxon>
        <taxon>Vertebrata</taxon>
        <taxon>Euteleostomi</taxon>
        <taxon>Mammalia</taxon>
        <taxon>Eutheria</taxon>
        <taxon>Laurasiatheria</taxon>
        <taxon>Carnivora</taxon>
        <taxon>Caniformia</taxon>
        <taxon>Ursidae</taxon>
        <taxon>Ursus</taxon>
    </lineage>
</organism>
<dbReference type="InterPro" id="IPR007667">
    <property type="entry name" value="Hypoxia_induced_domain"/>
</dbReference>
<reference evidence="6" key="1">
    <citation type="submission" date="2019-03" db="UniProtKB">
        <authorList>
            <consortium name="Ensembl"/>
        </authorList>
    </citation>
    <scope>IDENTIFICATION</scope>
</reference>
<evidence type="ECO:0000256" key="2">
    <source>
        <dbReference type="ARBA" id="ARBA00022692"/>
    </source>
</evidence>
<dbReference type="AlphaFoldDB" id="A0A452TRG3"/>
<accession>A0A452TRG3</accession>
<dbReference type="InterPro" id="IPR050355">
    <property type="entry name" value="RCF1"/>
</dbReference>
<dbReference type="PANTHER" id="PTHR12297">
    <property type="entry name" value="HYPOXIA-INDUCBILE GENE 1 HIG1 -RELATED"/>
    <property type="match status" value="1"/>
</dbReference>
<dbReference type="GO" id="GO:0043066">
    <property type="term" value="P:negative regulation of apoptotic process"/>
    <property type="evidence" value="ECO:0007669"/>
    <property type="project" value="TreeGrafter"/>
</dbReference>
<evidence type="ECO:0000313" key="6">
    <source>
        <dbReference type="Ensembl" id="ENSUMAP00000010811"/>
    </source>
</evidence>
<evidence type="ECO:0000256" key="4">
    <source>
        <dbReference type="ARBA" id="ARBA00023136"/>
    </source>
</evidence>
<protein>
    <recommendedName>
        <fullName evidence="5">HIG1 domain-containing protein</fullName>
    </recommendedName>
</protein>
<dbReference type="GeneTree" id="ENSGT00940000154276"/>
<keyword evidence="2" id="KW-0812">Transmembrane</keyword>
<proteinExistence type="predicted"/>
<feature type="domain" description="HIG1" evidence="5">
    <location>
        <begin position="24"/>
        <end position="73"/>
    </location>
</feature>
<evidence type="ECO:0000259" key="5">
    <source>
        <dbReference type="Pfam" id="PF04588"/>
    </source>
</evidence>
<sequence>KKKVKGLTLPHFKTYEATVLKTGPCVPIVMVGFAAITECGLYKLKSGANTKMSSVHLTHMCLAAQGFAVGAMTPAMGYSMYKEFWAKPKP</sequence>
<evidence type="ECO:0000256" key="1">
    <source>
        <dbReference type="ARBA" id="ARBA00004325"/>
    </source>
</evidence>
<keyword evidence="3" id="KW-1133">Transmembrane helix</keyword>
<comment type="subcellular location">
    <subcellularLocation>
        <location evidence="1">Mitochondrion membrane</location>
    </subcellularLocation>
</comment>
<dbReference type="Gene3D" id="6.10.140.1320">
    <property type="match status" value="1"/>
</dbReference>
<dbReference type="Ensembl" id="ENSUMAT00000012885.1">
    <property type="protein sequence ID" value="ENSUMAP00000010811.1"/>
    <property type="gene ID" value="ENSUMAG00000008141.1"/>
</dbReference>
<dbReference type="Pfam" id="PF04588">
    <property type="entry name" value="HIG_1_N"/>
    <property type="match status" value="1"/>
</dbReference>
<dbReference type="OMA" id="QGFVMGA"/>
<dbReference type="GO" id="GO:0097250">
    <property type="term" value="P:mitochondrial respirasome assembly"/>
    <property type="evidence" value="ECO:0007669"/>
    <property type="project" value="TreeGrafter"/>
</dbReference>
<dbReference type="GO" id="GO:0031966">
    <property type="term" value="C:mitochondrial membrane"/>
    <property type="evidence" value="ECO:0007669"/>
    <property type="project" value="UniProtKB-SubCell"/>
</dbReference>
<dbReference type="PANTHER" id="PTHR12297:SF5">
    <property type="entry name" value="HIG1 DOMAIN FAMILY MEMBER 1A, MITOCHONDRIAL"/>
    <property type="match status" value="1"/>
</dbReference>
<evidence type="ECO:0000256" key="3">
    <source>
        <dbReference type="ARBA" id="ARBA00022989"/>
    </source>
</evidence>
<keyword evidence="4" id="KW-0472">Membrane</keyword>
<name>A0A452TRG3_URSMA</name>